<dbReference type="Pfam" id="PF00374">
    <property type="entry name" value="NiFeSe_Hases"/>
    <property type="match status" value="1"/>
</dbReference>
<sequence>MTHVVVDPITRIEGHLRIEAEVESGKVTKAWSSSTMFRGVELILEGRDPRDAWAFAQRICGVCTTVHAIASIRAVENAIGATPPPNARILRNLIIATQQVHDHVIHFYHLQALSV</sequence>
<evidence type="ECO:0000256" key="1">
    <source>
        <dbReference type="ARBA" id="ARBA00001967"/>
    </source>
</evidence>
<feature type="non-terminal residue" evidence="8">
    <location>
        <position position="115"/>
    </location>
</feature>
<comment type="caution">
    <text evidence="8">The sequence shown here is derived from an EMBL/GenBank/DDBJ whole genome shotgun (WGS) entry which is preliminary data.</text>
</comment>
<dbReference type="SUPFAM" id="SSF56762">
    <property type="entry name" value="HydB/Nqo4-like"/>
    <property type="match status" value="1"/>
</dbReference>
<dbReference type="InterPro" id="IPR050867">
    <property type="entry name" value="NiFe/NiFeSe_hydrgnase_LSU"/>
</dbReference>
<dbReference type="PANTHER" id="PTHR42958">
    <property type="entry name" value="HYDROGENASE-2 LARGE CHAIN"/>
    <property type="match status" value="1"/>
</dbReference>
<accession>T1B5I5</accession>
<dbReference type="EMBL" id="AUZZ01005815">
    <property type="protein sequence ID" value="EQD48189.1"/>
    <property type="molecule type" value="Genomic_DNA"/>
</dbReference>
<keyword evidence="5" id="KW-0533">Nickel</keyword>
<dbReference type="PANTHER" id="PTHR42958:SF2">
    <property type="entry name" value="UPTAKE HYDROGENASE LARGE SUBUNIT"/>
    <property type="match status" value="1"/>
</dbReference>
<evidence type="ECO:0000256" key="2">
    <source>
        <dbReference type="ARBA" id="ARBA00004196"/>
    </source>
</evidence>
<evidence type="ECO:0000256" key="4">
    <source>
        <dbReference type="ARBA" id="ARBA00011771"/>
    </source>
</evidence>
<evidence type="ECO:0000256" key="6">
    <source>
        <dbReference type="ARBA" id="ARBA00022723"/>
    </source>
</evidence>
<keyword evidence="7 8" id="KW-0560">Oxidoreductase</keyword>
<comment type="subunit">
    <text evidence="4">Heterodimer of a large and a small subunit.</text>
</comment>
<dbReference type="EC" id="1.12.-.-" evidence="8"/>
<dbReference type="InterPro" id="IPR018194">
    <property type="entry name" value="Ni-dep_hyd_lsu_Ni_BS"/>
</dbReference>
<dbReference type="Gene3D" id="1.10.645.10">
    <property type="entry name" value="Cytochrome-c3 Hydrogenase, chain B"/>
    <property type="match status" value="1"/>
</dbReference>
<gene>
    <name evidence="8" type="ORF">B2A_08080</name>
</gene>
<dbReference type="InterPro" id="IPR029014">
    <property type="entry name" value="NiFe-Hase_large"/>
</dbReference>
<evidence type="ECO:0000256" key="5">
    <source>
        <dbReference type="ARBA" id="ARBA00022596"/>
    </source>
</evidence>
<keyword evidence="6" id="KW-0479">Metal-binding</keyword>
<comment type="similarity">
    <text evidence="3">Belongs to the [NiFe]/[NiFeSe] hydrogenase large subunit family.</text>
</comment>
<dbReference type="GO" id="GO:0030313">
    <property type="term" value="C:cell envelope"/>
    <property type="evidence" value="ECO:0007669"/>
    <property type="project" value="UniProtKB-SubCell"/>
</dbReference>
<organism evidence="8">
    <name type="scientific">mine drainage metagenome</name>
    <dbReference type="NCBI Taxonomy" id="410659"/>
    <lineage>
        <taxon>unclassified sequences</taxon>
        <taxon>metagenomes</taxon>
        <taxon>ecological metagenomes</taxon>
    </lineage>
</organism>
<dbReference type="AlphaFoldDB" id="T1B5I5"/>
<dbReference type="GO" id="GO:0016151">
    <property type="term" value="F:nickel cation binding"/>
    <property type="evidence" value="ECO:0007669"/>
    <property type="project" value="InterPro"/>
</dbReference>
<protein>
    <submittedName>
        <fullName evidence="8">Nickel-dependent hydrogenase large subunit</fullName>
        <ecNumber evidence="8">1.12.-.-</ecNumber>
    </submittedName>
</protein>
<dbReference type="GO" id="GO:0008901">
    <property type="term" value="F:ferredoxin hydrogenase activity"/>
    <property type="evidence" value="ECO:0007669"/>
    <property type="project" value="InterPro"/>
</dbReference>
<reference evidence="8" key="1">
    <citation type="submission" date="2013-08" db="EMBL/GenBank/DDBJ databases">
        <authorList>
            <person name="Mendez C."/>
            <person name="Richter M."/>
            <person name="Ferrer M."/>
            <person name="Sanchez J."/>
        </authorList>
    </citation>
    <scope>NUCLEOTIDE SEQUENCE</scope>
</reference>
<reference evidence="8" key="2">
    <citation type="journal article" date="2014" name="ISME J.">
        <title>Microbial stratification in low pH oxic and suboxic macroscopic growths along an acid mine drainage.</title>
        <authorList>
            <person name="Mendez-Garcia C."/>
            <person name="Mesa V."/>
            <person name="Sprenger R.R."/>
            <person name="Richter M."/>
            <person name="Diez M.S."/>
            <person name="Solano J."/>
            <person name="Bargiela R."/>
            <person name="Golyshina O.V."/>
            <person name="Manteca A."/>
            <person name="Ramos J.L."/>
            <person name="Gallego J.R."/>
            <person name="Llorente I."/>
            <person name="Martins Dos Santos V.A."/>
            <person name="Jensen O.N."/>
            <person name="Pelaez A.I."/>
            <person name="Sanchez J."/>
            <person name="Ferrer M."/>
        </authorList>
    </citation>
    <scope>NUCLEOTIDE SEQUENCE</scope>
</reference>
<dbReference type="InterPro" id="IPR001501">
    <property type="entry name" value="Ni-dep_hyd_lsu"/>
</dbReference>
<evidence type="ECO:0000256" key="3">
    <source>
        <dbReference type="ARBA" id="ARBA00009292"/>
    </source>
</evidence>
<proteinExistence type="inferred from homology"/>
<name>T1B5I5_9ZZZZ</name>
<comment type="subcellular location">
    <subcellularLocation>
        <location evidence="2">Cell envelope</location>
    </subcellularLocation>
</comment>
<evidence type="ECO:0000256" key="7">
    <source>
        <dbReference type="ARBA" id="ARBA00023002"/>
    </source>
</evidence>
<evidence type="ECO:0000313" key="8">
    <source>
        <dbReference type="EMBL" id="EQD48189.1"/>
    </source>
</evidence>
<comment type="cofactor">
    <cofactor evidence="1">
        <name>Ni(2+)</name>
        <dbReference type="ChEBI" id="CHEBI:49786"/>
    </cofactor>
</comment>
<dbReference type="PROSITE" id="PS00507">
    <property type="entry name" value="NI_HGENASE_L_1"/>
    <property type="match status" value="1"/>
</dbReference>